<dbReference type="OrthoDB" id="782726at2759"/>
<dbReference type="Pfam" id="PF00139">
    <property type="entry name" value="Lectin_legB"/>
    <property type="match status" value="1"/>
</dbReference>
<name>A0A833QKI3_9POAL</name>
<keyword evidence="3" id="KW-0418">Kinase</keyword>
<dbReference type="GO" id="GO:0016301">
    <property type="term" value="F:kinase activity"/>
    <property type="evidence" value="ECO:0007669"/>
    <property type="project" value="UniProtKB-KW"/>
</dbReference>
<evidence type="ECO:0000256" key="1">
    <source>
        <dbReference type="ARBA" id="ARBA00022734"/>
    </source>
</evidence>
<dbReference type="InterPro" id="IPR001220">
    <property type="entry name" value="Legume_lectin_dom"/>
</dbReference>
<dbReference type="SUPFAM" id="SSF49899">
    <property type="entry name" value="Concanavalin A-like lectins/glucanases"/>
    <property type="match status" value="1"/>
</dbReference>
<sequence>MFNQTMVSQATVFQFVLFTSYFSLHCCGENFIFNGFKQASNLLSLDDAAKITKGGLLQLTNDTIPMLGHAFFSSPIPMIKTNNNMPCVNGLPTGRKVN</sequence>
<evidence type="ECO:0000313" key="3">
    <source>
        <dbReference type="EMBL" id="KAF3320629.1"/>
    </source>
</evidence>
<proteinExistence type="predicted"/>
<dbReference type="EMBL" id="SWLB01000028">
    <property type="protein sequence ID" value="KAF3320629.1"/>
    <property type="molecule type" value="Genomic_DNA"/>
</dbReference>
<dbReference type="Proteomes" id="UP000623129">
    <property type="component" value="Unassembled WGS sequence"/>
</dbReference>
<dbReference type="InterPro" id="IPR013320">
    <property type="entry name" value="ConA-like_dom_sf"/>
</dbReference>
<dbReference type="Gene3D" id="2.60.120.200">
    <property type="match status" value="1"/>
</dbReference>
<accession>A0A833QKI3</accession>
<keyword evidence="3" id="KW-0675">Receptor</keyword>
<gene>
    <name evidence="3" type="ORF">FCM35_KLT14763</name>
</gene>
<reference evidence="3" key="1">
    <citation type="submission" date="2020-01" db="EMBL/GenBank/DDBJ databases">
        <title>Genome sequence of Kobresia littledalei, the first chromosome-level genome in the family Cyperaceae.</title>
        <authorList>
            <person name="Qu G."/>
        </authorList>
    </citation>
    <scope>NUCLEOTIDE SEQUENCE</scope>
    <source>
        <strain evidence="3">C.B.Clarke</strain>
        <tissue evidence="3">Leaf</tissue>
    </source>
</reference>
<keyword evidence="3" id="KW-0808">Transferase</keyword>
<feature type="domain" description="Legume lectin" evidence="2">
    <location>
        <begin position="30"/>
        <end position="83"/>
    </location>
</feature>
<comment type="caution">
    <text evidence="3">The sequence shown here is derived from an EMBL/GenBank/DDBJ whole genome shotgun (WGS) entry which is preliminary data.</text>
</comment>
<keyword evidence="1 3" id="KW-0430">Lectin</keyword>
<organism evidence="3 4">
    <name type="scientific">Carex littledalei</name>
    <dbReference type="NCBI Taxonomy" id="544730"/>
    <lineage>
        <taxon>Eukaryota</taxon>
        <taxon>Viridiplantae</taxon>
        <taxon>Streptophyta</taxon>
        <taxon>Embryophyta</taxon>
        <taxon>Tracheophyta</taxon>
        <taxon>Spermatophyta</taxon>
        <taxon>Magnoliopsida</taxon>
        <taxon>Liliopsida</taxon>
        <taxon>Poales</taxon>
        <taxon>Cyperaceae</taxon>
        <taxon>Cyperoideae</taxon>
        <taxon>Cariceae</taxon>
        <taxon>Carex</taxon>
        <taxon>Carex subgen. Euthyceras</taxon>
    </lineage>
</organism>
<dbReference type="AlphaFoldDB" id="A0A833QKI3"/>
<evidence type="ECO:0000313" key="4">
    <source>
        <dbReference type="Proteomes" id="UP000623129"/>
    </source>
</evidence>
<keyword evidence="4" id="KW-1185">Reference proteome</keyword>
<dbReference type="GO" id="GO:0030246">
    <property type="term" value="F:carbohydrate binding"/>
    <property type="evidence" value="ECO:0007669"/>
    <property type="project" value="UniProtKB-KW"/>
</dbReference>
<protein>
    <submittedName>
        <fullName evidence="3">L-type lectin-domain containing receptor kinase IV.2-like protein</fullName>
    </submittedName>
</protein>
<evidence type="ECO:0000259" key="2">
    <source>
        <dbReference type="Pfam" id="PF00139"/>
    </source>
</evidence>